<dbReference type="PROSITE" id="PS51900">
    <property type="entry name" value="CB"/>
    <property type="match status" value="1"/>
</dbReference>
<proteinExistence type="predicted"/>
<feature type="domain" description="Core-binding (CB)" evidence="6">
    <location>
        <begin position="19"/>
        <end position="99"/>
    </location>
</feature>
<dbReference type="Gene3D" id="1.10.443.10">
    <property type="entry name" value="Intergrase catalytic core"/>
    <property type="match status" value="1"/>
</dbReference>
<feature type="domain" description="Tyr recombinase" evidence="5">
    <location>
        <begin position="117"/>
        <end position="291"/>
    </location>
</feature>
<name>A0A1I6G8T0_9EURY</name>
<evidence type="ECO:0000256" key="4">
    <source>
        <dbReference type="PROSITE-ProRule" id="PRU01248"/>
    </source>
</evidence>
<dbReference type="InterPro" id="IPR013762">
    <property type="entry name" value="Integrase-like_cat_sf"/>
</dbReference>
<protein>
    <submittedName>
        <fullName evidence="7">Integrase/recombinase XerD</fullName>
    </submittedName>
</protein>
<dbReference type="InterPro" id="IPR044068">
    <property type="entry name" value="CB"/>
</dbReference>
<dbReference type="InterPro" id="IPR050090">
    <property type="entry name" value="Tyrosine_recombinase_XerCD"/>
</dbReference>
<dbReference type="PANTHER" id="PTHR30349:SF41">
    <property type="entry name" value="INTEGRASE_RECOMBINASE PROTEIN MJ0367-RELATED"/>
    <property type="match status" value="1"/>
</dbReference>
<reference evidence="8" key="1">
    <citation type="submission" date="2016-10" db="EMBL/GenBank/DDBJ databases">
        <authorList>
            <person name="Varghese N."/>
            <person name="Submissions S."/>
        </authorList>
    </citation>
    <scope>NUCLEOTIDE SEQUENCE [LARGE SCALE GENOMIC DNA]</scope>
    <source>
        <strain evidence="8">CGMCC 1.7736</strain>
    </source>
</reference>
<accession>A0A1I6G8T0</accession>
<organism evidence="7 8">
    <name type="scientific">Halogeometricum rufum</name>
    <dbReference type="NCBI Taxonomy" id="553469"/>
    <lineage>
        <taxon>Archaea</taxon>
        <taxon>Methanobacteriati</taxon>
        <taxon>Methanobacteriota</taxon>
        <taxon>Stenosarchaea group</taxon>
        <taxon>Halobacteria</taxon>
        <taxon>Halobacteriales</taxon>
        <taxon>Haloferacaceae</taxon>
        <taxon>Halogeometricum</taxon>
    </lineage>
</organism>
<evidence type="ECO:0000256" key="1">
    <source>
        <dbReference type="ARBA" id="ARBA00022908"/>
    </source>
</evidence>
<keyword evidence="1" id="KW-0229">DNA integration</keyword>
<dbReference type="InterPro" id="IPR002104">
    <property type="entry name" value="Integrase_catalytic"/>
</dbReference>
<keyword evidence="2 4" id="KW-0238">DNA-binding</keyword>
<dbReference type="PANTHER" id="PTHR30349">
    <property type="entry name" value="PHAGE INTEGRASE-RELATED"/>
    <property type="match status" value="1"/>
</dbReference>
<dbReference type="InterPro" id="IPR011010">
    <property type="entry name" value="DNA_brk_join_enz"/>
</dbReference>
<dbReference type="Gene3D" id="1.10.150.130">
    <property type="match status" value="1"/>
</dbReference>
<dbReference type="AlphaFoldDB" id="A0A1I6G8T0"/>
<dbReference type="GO" id="GO:0015074">
    <property type="term" value="P:DNA integration"/>
    <property type="evidence" value="ECO:0007669"/>
    <property type="project" value="UniProtKB-KW"/>
</dbReference>
<dbReference type="GO" id="GO:0006310">
    <property type="term" value="P:DNA recombination"/>
    <property type="evidence" value="ECO:0007669"/>
    <property type="project" value="UniProtKB-KW"/>
</dbReference>
<gene>
    <name evidence="7" type="ORF">SAMN04487947_0751</name>
</gene>
<dbReference type="Proteomes" id="UP000198531">
    <property type="component" value="Unassembled WGS sequence"/>
</dbReference>
<dbReference type="PROSITE" id="PS51898">
    <property type="entry name" value="TYR_RECOMBINASE"/>
    <property type="match status" value="1"/>
</dbReference>
<dbReference type="GO" id="GO:0003677">
    <property type="term" value="F:DNA binding"/>
    <property type="evidence" value="ECO:0007669"/>
    <property type="project" value="UniProtKB-UniRule"/>
</dbReference>
<dbReference type="STRING" id="553469.SAMN04487947_0751"/>
<evidence type="ECO:0000256" key="2">
    <source>
        <dbReference type="ARBA" id="ARBA00023125"/>
    </source>
</evidence>
<sequence>MSTADESSPVEGSNSIDECELITRLDEFSSYLRVRQSLSKKTVDQHRCMVRAFLTEVELLEPEPSDAWAHKERMMDQGYSNSHINNTMKAVEYYFDYLGRGDELATSERRNLPRKRTEPNPLTADEVREILGTAKTYRDTAIFRVLVSSGIRKSELANLDIEDVNLERRRLTIHEGKGNKDRTAVISSECADAISAYLLRREDAETDALFLSRYGNRLTPNGVYQLVKRTVARTDIERNVKVHTFRATFAQRLKENGADIYRIKELLGHDDIRSTMVYLRMEPDELGREHDKYYVDY</sequence>
<dbReference type="EMBL" id="FOYT01000001">
    <property type="protein sequence ID" value="SFR38588.1"/>
    <property type="molecule type" value="Genomic_DNA"/>
</dbReference>
<keyword evidence="8" id="KW-1185">Reference proteome</keyword>
<evidence type="ECO:0000259" key="5">
    <source>
        <dbReference type="PROSITE" id="PS51898"/>
    </source>
</evidence>
<evidence type="ECO:0000313" key="7">
    <source>
        <dbReference type="EMBL" id="SFR38588.1"/>
    </source>
</evidence>
<dbReference type="SUPFAM" id="SSF56349">
    <property type="entry name" value="DNA breaking-rejoining enzymes"/>
    <property type="match status" value="1"/>
</dbReference>
<evidence type="ECO:0000313" key="8">
    <source>
        <dbReference type="Proteomes" id="UP000198531"/>
    </source>
</evidence>
<evidence type="ECO:0000259" key="6">
    <source>
        <dbReference type="PROSITE" id="PS51900"/>
    </source>
</evidence>
<dbReference type="Pfam" id="PF00589">
    <property type="entry name" value="Phage_integrase"/>
    <property type="match status" value="1"/>
</dbReference>
<evidence type="ECO:0000256" key="3">
    <source>
        <dbReference type="ARBA" id="ARBA00023172"/>
    </source>
</evidence>
<keyword evidence="3" id="KW-0233">DNA recombination</keyword>
<dbReference type="InterPro" id="IPR010998">
    <property type="entry name" value="Integrase_recombinase_N"/>
</dbReference>